<dbReference type="InterPro" id="IPR036322">
    <property type="entry name" value="WD40_repeat_dom_sf"/>
</dbReference>
<evidence type="ECO:0000313" key="2">
    <source>
        <dbReference type="Proteomes" id="UP000054359"/>
    </source>
</evidence>
<dbReference type="AlphaFoldDB" id="A0A087UJ27"/>
<organism evidence="1 2">
    <name type="scientific">Stegodyphus mimosarum</name>
    <name type="common">African social velvet spider</name>
    <dbReference type="NCBI Taxonomy" id="407821"/>
    <lineage>
        <taxon>Eukaryota</taxon>
        <taxon>Metazoa</taxon>
        <taxon>Ecdysozoa</taxon>
        <taxon>Arthropoda</taxon>
        <taxon>Chelicerata</taxon>
        <taxon>Arachnida</taxon>
        <taxon>Araneae</taxon>
        <taxon>Araneomorphae</taxon>
        <taxon>Entelegynae</taxon>
        <taxon>Eresoidea</taxon>
        <taxon>Eresidae</taxon>
        <taxon>Stegodyphus</taxon>
    </lineage>
</organism>
<proteinExistence type="predicted"/>
<protein>
    <submittedName>
        <fullName evidence="1">Uncharacterized protein</fullName>
    </submittedName>
</protein>
<evidence type="ECO:0000313" key="1">
    <source>
        <dbReference type="EMBL" id="KFM77366.1"/>
    </source>
</evidence>
<gene>
    <name evidence="1" type="ORF">X975_03480</name>
</gene>
<dbReference type="EMBL" id="KK120021">
    <property type="protein sequence ID" value="KFM77366.1"/>
    <property type="molecule type" value="Genomic_DNA"/>
</dbReference>
<feature type="non-terminal residue" evidence="1">
    <location>
        <position position="145"/>
    </location>
</feature>
<sequence length="145" mass="16457">MQMFLNQVEFDGICEAVVVKENVLFSTFFDSSSDMGGINVWKLPEFLYVCTLTGDVQDIYSLAVTQSKDKLRILSGGQQLLVWDIDFTKPSKKNQETFYVTETDPLGIRLNENATDASRQAEVTRRRLASADPNDVNKKSWCNIF</sequence>
<dbReference type="OrthoDB" id="190105at2759"/>
<accession>A0A087UJ27</accession>
<name>A0A087UJ27_STEMI</name>
<dbReference type="SUPFAM" id="SSF50978">
    <property type="entry name" value="WD40 repeat-like"/>
    <property type="match status" value="1"/>
</dbReference>
<dbReference type="Gene3D" id="2.130.10.10">
    <property type="entry name" value="YVTN repeat-like/Quinoprotein amine dehydrogenase"/>
    <property type="match status" value="1"/>
</dbReference>
<dbReference type="Proteomes" id="UP000054359">
    <property type="component" value="Unassembled WGS sequence"/>
</dbReference>
<dbReference type="InterPro" id="IPR015943">
    <property type="entry name" value="WD40/YVTN_repeat-like_dom_sf"/>
</dbReference>
<keyword evidence="2" id="KW-1185">Reference proteome</keyword>
<reference evidence="1 2" key="1">
    <citation type="submission" date="2013-11" db="EMBL/GenBank/DDBJ databases">
        <title>Genome sequencing of Stegodyphus mimosarum.</title>
        <authorList>
            <person name="Bechsgaard J."/>
        </authorList>
    </citation>
    <scope>NUCLEOTIDE SEQUENCE [LARGE SCALE GENOMIC DNA]</scope>
</reference>